<accession>A0AAN8SBH9</accession>
<feature type="region of interest" description="Disordered" evidence="1">
    <location>
        <begin position="1"/>
        <end position="38"/>
    </location>
</feature>
<protein>
    <submittedName>
        <fullName evidence="2">Uncharacterized protein</fullName>
    </submittedName>
</protein>
<feature type="non-terminal residue" evidence="2">
    <location>
        <position position="58"/>
    </location>
</feature>
<organism evidence="2 3">
    <name type="scientific">Polyplax serrata</name>
    <name type="common">Common mouse louse</name>
    <dbReference type="NCBI Taxonomy" id="468196"/>
    <lineage>
        <taxon>Eukaryota</taxon>
        <taxon>Metazoa</taxon>
        <taxon>Ecdysozoa</taxon>
        <taxon>Arthropoda</taxon>
        <taxon>Hexapoda</taxon>
        <taxon>Insecta</taxon>
        <taxon>Pterygota</taxon>
        <taxon>Neoptera</taxon>
        <taxon>Paraneoptera</taxon>
        <taxon>Psocodea</taxon>
        <taxon>Troctomorpha</taxon>
        <taxon>Phthiraptera</taxon>
        <taxon>Anoplura</taxon>
        <taxon>Polyplacidae</taxon>
        <taxon>Polyplax</taxon>
    </lineage>
</organism>
<sequence>MSKFVKSSGTRKKLEIPGRSSGSLGTGQNKVERKRKSLDEFYARTGARKWKMEGGECA</sequence>
<gene>
    <name evidence="2" type="ORF">RUM43_005068</name>
</gene>
<feature type="compositionally biased region" description="Polar residues" evidence="1">
    <location>
        <begin position="20"/>
        <end position="29"/>
    </location>
</feature>
<reference evidence="2 3" key="1">
    <citation type="submission" date="2023-10" db="EMBL/GenBank/DDBJ databases">
        <title>Genomes of two closely related lineages of the louse Polyplax serrata with different host specificities.</title>
        <authorList>
            <person name="Martinu J."/>
            <person name="Tarabai H."/>
            <person name="Stefka J."/>
            <person name="Hypsa V."/>
        </authorList>
    </citation>
    <scope>NUCLEOTIDE SEQUENCE [LARGE SCALE GENOMIC DNA]</scope>
    <source>
        <strain evidence="2">HR10_N</strain>
    </source>
</reference>
<evidence type="ECO:0000313" key="3">
    <source>
        <dbReference type="Proteomes" id="UP001372834"/>
    </source>
</evidence>
<comment type="caution">
    <text evidence="2">The sequence shown here is derived from an EMBL/GenBank/DDBJ whole genome shotgun (WGS) entry which is preliminary data.</text>
</comment>
<dbReference type="Proteomes" id="UP001372834">
    <property type="component" value="Unassembled WGS sequence"/>
</dbReference>
<name>A0AAN8SBH9_POLSC</name>
<evidence type="ECO:0000313" key="2">
    <source>
        <dbReference type="EMBL" id="KAK6643558.1"/>
    </source>
</evidence>
<dbReference type="AlphaFoldDB" id="A0AAN8SBH9"/>
<proteinExistence type="predicted"/>
<dbReference type="EMBL" id="JAWJWE010000002">
    <property type="protein sequence ID" value="KAK6643558.1"/>
    <property type="molecule type" value="Genomic_DNA"/>
</dbReference>
<evidence type="ECO:0000256" key="1">
    <source>
        <dbReference type="SAM" id="MobiDB-lite"/>
    </source>
</evidence>